<dbReference type="SUPFAM" id="SSF57196">
    <property type="entry name" value="EGF/Laminin"/>
    <property type="match status" value="2"/>
</dbReference>
<dbReference type="InterPro" id="IPR049883">
    <property type="entry name" value="NOTCH1_EGF-like"/>
</dbReference>
<dbReference type="PROSITE" id="PS50068">
    <property type="entry name" value="LDLRA_2"/>
    <property type="match status" value="4"/>
</dbReference>
<keyword evidence="4" id="KW-0677">Repeat</keyword>
<protein>
    <submittedName>
        <fullName evidence="11">EGF-like domain-containing protein</fullName>
    </submittedName>
</protein>
<evidence type="ECO:0000256" key="7">
    <source>
        <dbReference type="ARBA" id="ARBA00023157"/>
    </source>
</evidence>
<dbReference type="SUPFAM" id="SSF57424">
    <property type="entry name" value="LDL receptor-like module"/>
    <property type="match status" value="4"/>
</dbReference>
<evidence type="ECO:0000256" key="4">
    <source>
        <dbReference type="ARBA" id="ARBA00022737"/>
    </source>
</evidence>
<reference evidence="11" key="1">
    <citation type="submission" date="2016-04" db="UniProtKB">
        <authorList>
            <consortium name="WormBaseParasite"/>
        </authorList>
    </citation>
    <scope>IDENTIFICATION</scope>
</reference>
<dbReference type="AlphaFoldDB" id="A0A0N5AGG8"/>
<keyword evidence="10" id="KW-1185">Reference proteome</keyword>
<evidence type="ECO:0000256" key="3">
    <source>
        <dbReference type="ARBA" id="ARBA00022692"/>
    </source>
</evidence>
<feature type="domain" description="EGF-like" evidence="9">
    <location>
        <begin position="301"/>
        <end position="340"/>
    </location>
</feature>
<evidence type="ECO:0000313" key="10">
    <source>
        <dbReference type="Proteomes" id="UP000046393"/>
    </source>
</evidence>
<evidence type="ECO:0000256" key="2">
    <source>
        <dbReference type="ARBA" id="ARBA00022536"/>
    </source>
</evidence>
<evidence type="ECO:0000256" key="1">
    <source>
        <dbReference type="ARBA" id="ARBA00004167"/>
    </source>
</evidence>
<evidence type="ECO:0000313" key="11">
    <source>
        <dbReference type="WBParaSite" id="SMUV_0000341701-mRNA-1"/>
    </source>
</evidence>
<keyword evidence="5" id="KW-1133">Transmembrane helix</keyword>
<evidence type="ECO:0000256" key="5">
    <source>
        <dbReference type="ARBA" id="ARBA00022989"/>
    </source>
</evidence>
<dbReference type="WBParaSite" id="SMUV_0000341701-mRNA-1">
    <property type="protein sequence ID" value="SMUV_0000341701-mRNA-1"/>
    <property type="gene ID" value="SMUV_0000341701"/>
</dbReference>
<dbReference type="PRINTS" id="PR00261">
    <property type="entry name" value="LDLRECEPTOR"/>
</dbReference>
<dbReference type="Pfam" id="PF07645">
    <property type="entry name" value="EGF_CA"/>
    <property type="match status" value="3"/>
</dbReference>
<dbReference type="Gene3D" id="4.10.400.10">
    <property type="entry name" value="Low-density Lipoprotein Receptor"/>
    <property type="match status" value="4"/>
</dbReference>
<evidence type="ECO:0000256" key="8">
    <source>
        <dbReference type="PROSITE-ProRule" id="PRU00076"/>
    </source>
</evidence>
<comment type="subcellular location">
    <subcellularLocation>
        <location evidence="1">Membrane</location>
        <topology evidence="1">Single-pass membrane protein</topology>
    </subcellularLocation>
</comment>
<keyword evidence="7" id="KW-1015">Disulfide bond</keyword>
<dbReference type="InterPro" id="IPR036055">
    <property type="entry name" value="LDL_receptor-like_sf"/>
</dbReference>
<dbReference type="InterPro" id="IPR002172">
    <property type="entry name" value="LDrepeatLR_classA_rpt"/>
</dbReference>
<organism evidence="10 11">
    <name type="scientific">Syphacia muris</name>
    <dbReference type="NCBI Taxonomy" id="451379"/>
    <lineage>
        <taxon>Eukaryota</taxon>
        <taxon>Metazoa</taxon>
        <taxon>Ecdysozoa</taxon>
        <taxon>Nematoda</taxon>
        <taxon>Chromadorea</taxon>
        <taxon>Rhabditida</taxon>
        <taxon>Spirurina</taxon>
        <taxon>Oxyuridomorpha</taxon>
        <taxon>Oxyuroidea</taxon>
        <taxon>Oxyuridae</taxon>
        <taxon>Syphacia</taxon>
    </lineage>
</organism>
<dbReference type="SMART" id="SM00179">
    <property type="entry name" value="EGF_CA"/>
    <property type="match status" value="4"/>
</dbReference>
<keyword evidence="6" id="KW-0472">Membrane</keyword>
<evidence type="ECO:0000256" key="6">
    <source>
        <dbReference type="ARBA" id="ARBA00023136"/>
    </source>
</evidence>
<comment type="caution">
    <text evidence="8">Lacks conserved residue(s) required for the propagation of feature annotation.</text>
</comment>
<accession>A0A0N5AGG8</accession>
<dbReference type="SMART" id="SM00181">
    <property type="entry name" value="EGF"/>
    <property type="match status" value="5"/>
</dbReference>
<sequence length="501" mass="54825">MKCLPWQFDCQFGSPRCIAQYKVNDGAIDCYTGFDEGCPSHYFICHDRSACIDFSKYQDGIPHCRDKSDEPCQAGYFLCNDRTKCIEGNKFQDNTEDCSDGSDEECTVTQFECPCGKVRCIDVEKIKDGKKDCEDGADETGNLNPKTCPDGIAARVSKAKNRTVQLTVHNAIQQCQKPDLCRENLGETCIMISGMPHCVCKKGTVKPSGFTRCVSEQRLQQYLNNIIANCSNIANDLIETYNSHTEFNVDPSIEPKVWNISCDPQKEYSCKGVGEVCKTNDDGKAYCMCKDGQPRIDGICLVNECADPKLNDCDPNASCMDSISSYECFCNEGFIDVSSSPTTRPGVNCTKLINECSNASLNDCDAKAECIDKPIGYTCRCMCGYNDVSPGGARNPVVDECKMKLADCDPQALCTDLVDGYECRCPIGFSDVSPDPTNRPGRICAQMVSDCSSPGFSGCNPHTSQCVGTNHGFVCRCMKGFIDLNPAVPGVNCLKPGTYST</sequence>
<dbReference type="InterPro" id="IPR001881">
    <property type="entry name" value="EGF-like_Ca-bd_dom"/>
</dbReference>
<dbReference type="GO" id="GO:0005509">
    <property type="term" value="F:calcium ion binding"/>
    <property type="evidence" value="ECO:0007669"/>
    <property type="project" value="InterPro"/>
</dbReference>
<dbReference type="SMART" id="SM00192">
    <property type="entry name" value="LDLa"/>
    <property type="match status" value="4"/>
</dbReference>
<dbReference type="InterPro" id="IPR000152">
    <property type="entry name" value="EGF-type_Asp/Asn_hydroxyl_site"/>
</dbReference>
<dbReference type="GO" id="GO:0005886">
    <property type="term" value="C:plasma membrane"/>
    <property type="evidence" value="ECO:0007669"/>
    <property type="project" value="TreeGrafter"/>
</dbReference>
<dbReference type="PROSITE" id="PS00010">
    <property type="entry name" value="ASX_HYDROXYL"/>
    <property type="match status" value="3"/>
</dbReference>
<name>A0A0N5AGG8_9BILA</name>
<proteinExistence type="predicted"/>
<keyword evidence="2 8" id="KW-0245">EGF-like domain</keyword>
<dbReference type="InterPro" id="IPR050685">
    <property type="entry name" value="LDLR"/>
</dbReference>
<dbReference type="InterPro" id="IPR000742">
    <property type="entry name" value="EGF"/>
</dbReference>
<dbReference type="Proteomes" id="UP000046393">
    <property type="component" value="Unplaced"/>
</dbReference>
<dbReference type="Gene3D" id="2.10.25.10">
    <property type="entry name" value="Laminin"/>
    <property type="match status" value="3"/>
</dbReference>
<feature type="domain" description="EGF-like" evidence="9">
    <location>
        <begin position="397"/>
        <end position="435"/>
    </location>
</feature>
<keyword evidence="3" id="KW-0812">Transmembrane</keyword>
<evidence type="ECO:0000259" key="9">
    <source>
        <dbReference type="PROSITE" id="PS50026"/>
    </source>
</evidence>
<dbReference type="PROSITE" id="PS50026">
    <property type="entry name" value="EGF_3"/>
    <property type="match status" value="2"/>
</dbReference>
<dbReference type="GO" id="GO:0016192">
    <property type="term" value="P:vesicle-mediated transport"/>
    <property type="evidence" value="ECO:0007669"/>
    <property type="project" value="UniProtKB-ARBA"/>
</dbReference>
<dbReference type="PANTHER" id="PTHR24270">
    <property type="entry name" value="LOW-DENSITY LIPOPROTEIN RECEPTOR-RELATED"/>
    <property type="match status" value="1"/>
</dbReference>
<dbReference type="STRING" id="451379.A0A0N5AGG8"/>